<sequence length="256" mass="29586">MENISSNFTPLVSIVMPSFNSSATIRDSIESIQRQTYTNWELLVTDDCSSDDTVEIVKNIAANDPRIILFINQKNSGAGVSRNNSIAKSSGKYIAFLDSDDLWIESKLERQVKFMIKNHIFLSYTCYQKINSNNIPGKIITPPEKINYRELLKSNVIGCLTAMYDAETLGKMYMPTIRKRQDMALWLKILDKVDYAHCVNEVLAYYREGHNSLSSNKVTILAAQWDFYRNYLEFNLPKSCFYFYFYIIRALLKHKA</sequence>
<name>A0A6B9XT47_ENTCL</name>
<feature type="domain" description="Glycosyltransferase 2-like" evidence="1">
    <location>
        <begin position="13"/>
        <end position="139"/>
    </location>
</feature>
<proteinExistence type="predicted"/>
<evidence type="ECO:0000313" key="2">
    <source>
        <dbReference type="EMBL" id="QHR93282.1"/>
    </source>
</evidence>
<dbReference type="InterPro" id="IPR001173">
    <property type="entry name" value="Glyco_trans_2-like"/>
</dbReference>
<dbReference type="Gene3D" id="3.90.550.10">
    <property type="entry name" value="Spore Coat Polysaccharide Biosynthesis Protein SpsA, Chain A"/>
    <property type="match status" value="1"/>
</dbReference>
<keyword evidence="2" id="KW-0808">Transferase</keyword>
<organism evidence="2">
    <name type="scientific">Enterobacter cloacae</name>
    <dbReference type="NCBI Taxonomy" id="550"/>
    <lineage>
        <taxon>Bacteria</taxon>
        <taxon>Pseudomonadati</taxon>
        <taxon>Pseudomonadota</taxon>
        <taxon>Gammaproteobacteria</taxon>
        <taxon>Enterobacterales</taxon>
        <taxon>Enterobacteriaceae</taxon>
        <taxon>Enterobacter</taxon>
        <taxon>Enterobacter cloacae complex</taxon>
    </lineage>
</organism>
<dbReference type="SUPFAM" id="SSF53448">
    <property type="entry name" value="Nucleotide-diphospho-sugar transferases"/>
    <property type="match status" value="1"/>
</dbReference>
<dbReference type="PANTHER" id="PTHR22916">
    <property type="entry name" value="GLYCOSYLTRANSFERASE"/>
    <property type="match status" value="1"/>
</dbReference>
<protein>
    <submittedName>
        <fullName evidence="2">Putative teichuronic acid biosynthesis glycosyltransferase TuaG</fullName>
    </submittedName>
</protein>
<evidence type="ECO:0000259" key="1">
    <source>
        <dbReference type="Pfam" id="PF00535"/>
    </source>
</evidence>
<dbReference type="InterPro" id="IPR029044">
    <property type="entry name" value="Nucleotide-diphossugar_trans"/>
</dbReference>
<reference evidence="2" key="1">
    <citation type="submission" date="2019-03" db="EMBL/GenBank/DDBJ databases">
        <title>Genetic characterization of the O-antigen and development of a molecular serotyping scheme for Enterobacter cloacae.</title>
        <authorList>
            <person name="Li Y."/>
            <person name="Huang J."/>
            <person name="Wang X."/>
            <person name="Xu C."/>
            <person name="Han T."/>
            <person name="Guo X."/>
        </authorList>
    </citation>
    <scope>NUCLEOTIDE SEQUENCE</scope>
    <source>
        <strain evidence="2">NCTC 11587</strain>
    </source>
</reference>
<dbReference type="PANTHER" id="PTHR22916:SF3">
    <property type="entry name" value="UDP-GLCNAC:BETAGAL BETA-1,3-N-ACETYLGLUCOSAMINYLTRANSFERASE-LIKE PROTEIN 1"/>
    <property type="match status" value="1"/>
</dbReference>
<dbReference type="GO" id="GO:0016758">
    <property type="term" value="F:hexosyltransferase activity"/>
    <property type="evidence" value="ECO:0007669"/>
    <property type="project" value="UniProtKB-ARBA"/>
</dbReference>
<accession>A0A6B9XT47</accession>
<dbReference type="Pfam" id="PF00535">
    <property type="entry name" value="Glycos_transf_2"/>
    <property type="match status" value="1"/>
</dbReference>
<dbReference type="EMBL" id="MK595730">
    <property type="protein sequence ID" value="QHR93282.1"/>
    <property type="molecule type" value="Genomic_DNA"/>
</dbReference>
<dbReference type="AlphaFoldDB" id="A0A6B9XT47"/>